<feature type="domain" description="N-acetyltransferase" evidence="3">
    <location>
        <begin position="22"/>
        <end position="176"/>
    </location>
</feature>
<dbReference type="PROSITE" id="PS51186">
    <property type="entry name" value="GNAT"/>
    <property type="match status" value="1"/>
</dbReference>
<evidence type="ECO:0000313" key="4">
    <source>
        <dbReference type="EMBL" id="RIX28548.1"/>
    </source>
</evidence>
<dbReference type="Gene3D" id="3.40.630.30">
    <property type="match status" value="1"/>
</dbReference>
<dbReference type="InterPro" id="IPR000182">
    <property type="entry name" value="GNAT_dom"/>
</dbReference>
<keyword evidence="1 4" id="KW-0808">Transferase</keyword>
<dbReference type="AlphaFoldDB" id="A0A3A1TY78"/>
<dbReference type="CDD" id="cd04301">
    <property type="entry name" value="NAT_SF"/>
    <property type="match status" value="1"/>
</dbReference>
<evidence type="ECO:0000256" key="1">
    <source>
        <dbReference type="ARBA" id="ARBA00022679"/>
    </source>
</evidence>
<reference evidence="5" key="1">
    <citation type="submission" date="2018-09" db="EMBL/GenBank/DDBJ databases">
        <authorList>
            <person name="Kim I."/>
        </authorList>
    </citation>
    <scope>NUCLEOTIDE SEQUENCE [LARGE SCALE GENOMIC DNA]</scope>
    <source>
        <strain evidence="5">DD4a</strain>
    </source>
</reference>
<dbReference type="RefSeq" id="WP_119482858.1">
    <property type="nucleotide sequence ID" value="NZ_QXTG01000002.1"/>
</dbReference>
<dbReference type="InterPro" id="IPR016181">
    <property type="entry name" value="Acyl_CoA_acyltransferase"/>
</dbReference>
<protein>
    <submittedName>
        <fullName evidence="4">N-acetyltransferase</fullName>
    </submittedName>
</protein>
<evidence type="ECO:0000256" key="2">
    <source>
        <dbReference type="ARBA" id="ARBA00023315"/>
    </source>
</evidence>
<accession>A0A3A1TY78</accession>
<dbReference type="PANTHER" id="PTHR43877:SF1">
    <property type="entry name" value="ACETYLTRANSFERASE"/>
    <property type="match status" value="1"/>
</dbReference>
<proteinExistence type="predicted"/>
<dbReference type="PANTHER" id="PTHR43877">
    <property type="entry name" value="AMINOALKYLPHOSPHONATE N-ACETYLTRANSFERASE-RELATED-RELATED"/>
    <property type="match status" value="1"/>
</dbReference>
<comment type="caution">
    <text evidence="4">The sequence shown here is derived from an EMBL/GenBank/DDBJ whole genome shotgun (WGS) entry which is preliminary data.</text>
</comment>
<dbReference type="EMBL" id="QXTG01000002">
    <property type="protein sequence ID" value="RIX28548.1"/>
    <property type="molecule type" value="Genomic_DNA"/>
</dbReference>
<keyword evidence="2" id="KW-0012">Acyltransferase</keyword>
<name>A0A3A1TY78_9MICO</name>
<dbReference type="Proteomes" id="UP000265742">
    <property type="component" value="Unassembled WGS sequence"/>
</dbReference>
<dbReference type="SUPFAM" id="SSF55729">
    <property type="entry name" value="Acyl-CoA N-acyltransferases (Nat)"/>
    <property type="match status" value="1"/>
</dbReference>
<dbReference type="InterPro" id="IPR050832">
    <property type="entry name" value="Bact_Acetyltransf"/>
</dbReference>
<dbReference type="GO" id="GO:0016747">
    <property type="term" value="F:acyltransferase activity, transferring groups other than amino-acyl groups"/>
    <property type="evidence" value="ECO:0007669"/>
    <property type="project" value="InterPro"/>
</dbReference>
<organism evidence="4 5">
    <name type="scientific">Amnibacterium setariae</name>
    <dbReference type="NCBI Taxonomy" id="2306585"/>
    <lineage>
        <taxon>Bacteria</taxon>
        <taxon>Bacillati</taxon>
        <taxon>Actinomycetota</taxon>
        <taxon>Actinomycetes</taxon>
        <taxon>Micrococcales</taxon>
        <taxon>Microbacteriaceae</taxon>
        <taxon>Amnibacterium</taxon>
    </lineage>
</organism>
<sequence>MTGPAPAPTIAVPDPTAADDEALVARLASVVNAAYAIGEAGMWRPGTPRVDAAQLREDLRAGRLLVARAADGLVGVVRVQALGPDRWGFGMLAVDPAAQGGHLGAALVGAAEAHVGAAGATTMQLELLVPIGREQPSKERLRAWYSRLGYRRVGEGSITEDHPELADALAEPCAYEVWQRALAPAG</sequence>
<evidence type="ECO:0000259" key="3">
    <source>
        <dbReference type="PROSITE" id="PS51186"/>
    </source>
</evidence>
<dbReference type="OrthoDB" id="119501at2"/>
<keyword evidence="5" id="KW-1185">Reference proteome</keyword>
<gene>
    <name evidence="4" type="ORF">D1781_14120</name>
</gene>
<dbReference type="Pfam" id="PF13508">
    <property type="entry name" value="Acetyltransf_7"/>
    <property type="match status" value="1"/>
</dbReference>
<evidence type="ECO:0000313" key="5">
    <source>
        <dbReference type="Proteomes" id="UP000265742"/>
    </source>
</evidence>